<accession>A0A7I9VNS9</accession>
<dbReference type="InterPro" id="IPR015797">
    <property type="entry name" value="NUDIX_hydrolase-like_dom_sf"/>
</dbReference>
<organism evidence="2 3">
    <name type="scientific">Anaeromyxobacter diazotrophicus</name>
    <dbReference type="NCBI Taxonomy" id="2590199"/>
    <lineage>
        <taxon>Bacteria</taxon>
        <taxon>Pseudomonadati</taxon>
        <taxon>Myxococcota</taxon>
        <taxon>Myxococcia</taxon>
        <taxon>Myxococcales</taxon>
        <taxon>Cystobacterineae</taxon>
        <taxon>Anaeromyxobacteraceae</taxon>
        <taxon>Anaeromyxobacter</taxon>
    </lineage>
</organism>
<name>A0A7I9VNS9_9BACT</name>
<evidence type="ECO:0000313" key="3">
    <source>
        <dbReference type="Proteomes" id="UP000503640"/>
    </source>
</evidence>
<evidence type="ECO:0000259" key="1">
    <source>
        <dbReference type="PROSITE" id="PS51462"/>
    </source>
</evidence>
<dbReference type="RefSeq" id="WP_176065863.1">
    <property type="nucleotide sequence ID" value="NZ_BJTG01000006.1"/>
</dbReference>
<protein>
    <recommendedName>
        <fullName evidence="1">Nudix hydrolase domain-containing protein</fullName>
    </recommendedName>
</protein>
<dbReference type="EMBL" id="BJTG01000006">
    <property type="protein sequence ID" value="GEJ57858.1"/>
    <property type="molecule type" value="Genomic_DNA"/>
</dbReference>
<dbReference type="Gene3D" id="3.90.79.10">
    <property type="entry name" value="Nucleoside Triphosphate Pyrophosphohydrolase"/>
    <property type="match status" value="1"/>
</dbReference>
<feature type="domain" description="Nudix hydrolase" evidence="1">
    <location>
        <begin position="52"/>
        <end position="214"/>
    </location>
</feature>
<dbReference type="PROSITE" id="PS51462">
    <property type="entry name" value="NUDIX"/>
    <property type="match status" value="1"/>
</dbReference>
<evidence type="ECO:0000313" key="2">
    <source>
        <dbReference type="EMBL" id="GEJ57858.1"/>
    </source>
</evidence>
<dbReference type="SUPFAM" id="SSF55811">
    <property type="entry name" value="Nudix"/>
    <property type="match status" value="1"/>
</dbReference>
<keyword evidence="3" id="KW-1185">Reference proteome</keyword>
<dbReference type="Proteomes" id="UP000503640">
    <property type="component" value="Unassembled WGS sequence"/>
</dbReference>
<dbReference type="CDD" id="cd03424">
    <property type="entry name" value="NUDIX_ADPRase_Nudt5_UGPPase_Nudt14"/>
    <property type="match status" value="1"/>
</dbReference>
<dbReference type="InterPro" id="IPR000086">
    <property type="entry name" value="NUDIX_hydrolase_dom"/>
</dbReference>
<comment type="caution">
    <text evidence="2">The sequence shown here is derived from an EMBL/GenBank/DDBJ whole genome shotgun (WGS) entry which is preliminary data.</text>
</comment>
<sequence>MPRLTAIEIVEDRTARSRCDEGFLRLKRYRARNRREDGSRSPEYPIDVIDRPTLDAVAVCLWARGAEGIEVLTRRGLRPAAYFRRGKAAVLPEGEYLLLEELVAGVLEPGEVGLDALRRRAADEVREEAGLEVAPDRFQPLGGPFFMLPGIASEKIHLVEAQVERGGGPAVWPAPETGDGSPLEEGAELRWRPLAAAIEACERGELEDAKTELALRRLQARLGAGLRSP</sequence>
<proteinExistence type="predicted"/>
<reference evidence="3" key="1">
    <citation type="journal article" date="2020" name="Appl. Environ. Microbiol.">
        <title>Diazotrophic Anaeromyxobacter Isolates from Soils.</title>
        <authorList>
            <person name="Masuda Y."/>
            <person name="Yamanaka H."/>
            <person name="Xu Z.X."/>
            <person name="Shiratori Y."/>
            <person name="Aono T."/>
            <person name="Amachi S."/>
            <person name="Senoo K."/>
            <person name="Itoh H."/>
        </authorList>
    </citation>
    <scope>NUCLEOTIDE SEQUENCE [LARGE SCALE GENOMIC DNA]</scope>
    <source>
        <strain evidence="3">R267</strain>
    </source>
</reference>
<dbReference type="AlphaFoldDB" id="A0A7I9VNS9"/>
<gene>
    <name evidence="2" type="ORF">AMYX_25990</name>
</gene>